<feature type="domain" description="Beta-lactamase class A catalytic" evidence="2">
    <location>
        <begin position="117"/>
        <end position="204"/>
    </location>
</feature>
<dbReference type="RefSeq" id="WP_285758950.1">
    <property type="nucleotide sequence ID" value="NZ_BSQG01000003.1"/>
</dbReference>
<reference evidence="3" key="1">
    <citation type="submission" date="2023-02" db="EMBL/GenBank/DDBJ databases">
        <title>Nocardiopsis ansamitocini NBRC 112285.</title>
        <authorList>
            <person name="Ichikawa N."/>
            <person name="Sato H."/>
            <person name="Tonouchi N."/>
        </authorList>
    </citation>
    <scope>NUCLEOTIDE SEQUENCE</scope>
    <source>
        <strain evidence="3">NBRC 112285</strain>
    </source>
</reference>
<keyword evidence="4" id="KW-1185">Reference proteome</keyword>
<evidence type="ECO:0000259" key="2">
    <source>
        <dbReference type="Pfam" id="PF13354"/>
    </source>
</evidence>
<feature type="region of interest" description="Disordered" evidence="1">
    <location>
        <begin position="1"/>
        <end position="42"/>
    </location>
</feature>
<accession>A0A9W6P617</accession>
<name>A0A9W6P617_9ACTN</name>
<evidence type="ECO:0000313" key="3">
    <source>
        <dbReference type="EMBL" id="GLU47724.1"/>
    </source>
</evidence>
<comment type="caution">
    <text evidence="3">The sequence shown here is derived from an EMBL/GenBank/DDBJ whole genome shotgun (WGS) entry which is preliminary data.</text>
</comment>
<evidence type="ECO:0000313" key="4">
    <source>
        <dbReference type="Proteomes" id="UP001165092"/>
    </source>
</evidence>
<dbReference type="GO" id="GO:0030655">
    <property type="term" value="P:beta-lactam antibiotic catabolic process"/>
    <property type="evidence" value="ECO:0007669"/>
    <property type="project" value="InterPro"/>
</dbReference>
<organism evidence="3 4">
    <name type="scientific">Nocardiopsis ansamitocini</name>
    <dbReference type="NCBI Taxonomy" id="1670832"/>
    <lineage>
        <taxon>Bacteria</taxon>
        <taxon>Bacillati</taxon>
        <taxon>Actinomycetota</taxon>
        <taxon>Actinomycetes</taxon>
        <taxon>Streptosporangiales</taxon>
        <taxon>Nocardiopsidaceae</taxon>
        <taxon>Nocardiopsis</taxon>
    </lineage>
</organism>
<dbReference type="GO" id="GO:0046677">
    <property type="term" value="P:response to antibiotic"/>
    <property type="evidence" value="ECO:0007669"/>
    <property type="project" value="InterPro"/>
</dbReference>
<proteinExistence type="predicted"/>
<dbReference type="AlphaFoldDB" id="A0A9W6P617"/>
<dbReference type="GO" id="GO:0008800">
    <property type="term" value="F:beta-lactamase activity"/>
    <property type="evidence" value="ECO:0007669"/>
    <property type="project" value="InterPro"/>
</dbReference>
<protein>
    <recommendedName>
        <fullName evidence="2">Beta-lactamase class A catalytic domain-containing protein</fullName>
    </recommendedName>
</protein>
<dbReference type="PANTHER" id="PTHR35333:SF3">
    <property type="entry name" value="BETA-LACTAMASE-TYPE TRANSPEPTIDASE FOLD CONTAINING PROTEIN"/>
    <property type="match status" value="1"/>
</dbReference>
<dbReference type="InterPro" id="IPR000871">
    <property type="entry name" value="Beta-lactam_class-A"/>
</dbReference>
<evidence type="ECO:0000256" key="1">
    <source>
        <dbReference type="SAM" id="MobiDB-lite"/>
    </source>
</evidence>
<dbReference type="Gene3D" id="3.40.710.10">
    <property type="entry name" value="DD-peptidase/beta-lactamase superfamily"/>
    <property type="match status" value="1"/>
</dbReference>
<dbReference type="EMBL" id="BSQG01000003">
    <property type="protein sequence ID" value="GLU47724.1"/>
    <property type="molecule type" value="Genomic_DNA"/>
</dbReference>
<dbReference type="InterPro" id="IPR045155">
    <property type="entry name" value="Beta-lactam_cat"/>
</dbReference>
<gene>
    <name evidence="3" type="ORF">Nans01_20750</name>
</gene>
<feature type="compositionally biased region" description="Basic and acidic residues" evidence="1">
    <location>
        <begin position="20"/>
        <end position="38"/>
    </location>
</feature>
<dbReference type="InterPro" id="IPR012338">
    <property type="entry name" value="Beta-lactam/transpept-like"/>
</dbReference>
<dbReference type="SUPFAM" id="SSF56601">
    <property type="entry name" value="beta-lactamase/transpeptidase-like"/>
    <property type="match status" value="1"/>
</dbReference>
<dbReference type="Proteomes" id="UP001165092">
    <property type="component" value="Unassembled WGS sequence"/>
</dbReference>
<dbReference type="Pfam" id="PF13354">
    <property type="entry name" value="Beta-lactamase2"/>
    <property type="match status" value="1"/>
</dbReference>
<sequence length="287" mass="30858">MTALTAPVPGAGPYPGGPDRYLDQDPRFLDPRPTEEPRPPTLPLEEAERLTRVIDAYLADQEGRLAISVHDLASGATYSYGPQTTFHTASLAKLNILVLLLLHAQDEGRVLAADERSLAADMIRYSDNDAADALYARIGFEEGLTEGNDRLGLHATEPGAHGVWGATRTTTADQLRLLRVVFTGRGPLSRSNRSYVRELMGSVAPEQAWGVSAAAGPVDAVALKNGWMPRDADGGRWTVNSSGHVLGADHEYLITVLSDHHLDSWTGIQCVEHVVAEVVAAIEDGPV</sequence>
<dbReference type="PANTHER" id="PTHR35333">
    <property type="entry name" value="BETA-LACTAMASE"/>
    <property type="match status" value="1"/>
</dbReference>